<sequence>MSIINPLSPQEIRKRFTHRGWFAFCPVYLAEEGADGMLVSERNGVPAWVMGAAEAFMGVAIFLLCAINPRYEPQWGFIVTGEIEHE</sequence>
<keyword evidence="1" id="KW-0812">Transmembrane</keyword>
<evidence type="ECO:0000256" key="1">
    <source>
        <dbReference type="SAM" id="Phobius"/>
    </source>
</evidence>
<name>A0ABW0QK74_9GAMM</name>
<keyword evidence="1" id="KW-0472">Membrane</keyword>
<organism evidence="2 3">
    <name type="scientific">Rhodanobacter ginsengisoli</name>
    <dbReference type="NCBI Taxonomy" id="418646"/>
    <lineage>
        <taxon>Bacteria</taxon>
        <taxon>Pseudomonadati</taxon>
        <taxon>Pseudomonadota</taxon>
        <taxon>Gammaproteobacteria</taxon>
        <taxon>Lysobacterales</taxon>
        <taxon>Rhodanobacteraceae</taxon>
        <taxon>Rhodanobacter</taxon>
    </lineage>
</organism>
<gene>
    <name evidence="2" type="ORF">ACFPPA_05735</name>
</gene>
<protein>
    <submittedName>
        <fullName evidence="2">Uncharacterized protein</fullName>
    </submittedName>
</protein>
<keyword evidence="3" id="KW-1185">Reference proteome</keyword>
<evidence type="ECO:0000313" key="2">
    <source>
        <dbReference type="EMBL" id="MFC5525240.1"/>
    </source>
</evidence>
<keyword evidence="1" id="KW-1133">Transmembrane helix</keyword>
<comment type="caution">
    <text evidence="2">The sequence shown here is derived from an EMBL/GenBank/DDBJ whole genome shotgun (WGS) entry which is preliminary data.</text>
</comment>
<evidence type="ECO:0000313" key="3">
    <source>
        <dbReference type="Proteomes" id="UP001596114"/>
    </source>
</evidence>
<dbReference type="EMBL" id="JBHSNF010000001">
    <property type="protein sequence ID" value="MFC5525240.1"/>
    <property type="molecule type" value="Genomic_DNA"/>
</dbReference>
<feature type="transmembrane region" description="Helical" evidence="1">
    <location>
        <begin position="47"/>
        <end position="67"/>
    </location>
</feature>
<dbReference type="RefSeq" id="WP_377318134.1">
    <property type="nucleotide sequence ID" value="NZ_JBHSNF010000001.1"/>
</dbReference>
<accession>A0ABW0QK74</accession>
<dbReference type="Proteomes" id="UP001596114">
    <property type="component" value="Unassembled WGS sequence"/>
</dbReference>
<reference evidence="3" key="1">
    <citation type="journal article" date="2019" name="Int. J. Syst. Evol. Microbiol.">
        <title>The Global Catalogue of Microorganisms (GCM) 10K type strain sequencing project: providing services to taxonomists for standard genome sequencing and annotation.</title>
        <authorList>
            <consortium name="The Broad Institute Genomics Platform"/>
            <consortium name="The Broad Institute Genome Sequencing Center for Infectious Disease"/>
            <person name="Wu L."/>
            <person name="Ma J."/>
        </authorList>
    </citation>
    <scope>NUCLEOTIDE SEQUENCE [LARGE SCALE GENOMIC DNA]</scope>
    <source>
        <strain evidence="3">CGMCC 1.16619</strain>
    </source>
</reference>
<proteinExistence type="predicted"/>